<name>D0BKB8_9LACT</name>
<dbReference type="HOGENOM" id="CLU_2537831_0_0_9"/>
<protein>
    <submittedName>
        <fullName evidence="2">Uncharacterized protein</fullName>
    </submittedName>
</protein>
<sequence>MKKLIQLIDKFDGSQSILSNEEFFIREKLLLYLKLFWVFSIIIFVLLGIIVSISYFFYFFYYAIILWIITKVLDMLLYFYLKK</sequence>
<keyword evidence="1" id="KW-0472">Membrane</keyword>
<dbReference type="RefSeq" id="WP_006702677.1">
    <property type="nucleotide sequence ID" value="NZ_KI391971.1"/>
</dbReference>
<feature type="transmembrane region" description="Helical" evidence="1">
    <location>
        <begin position="59"/>
        <end position="81"/>
    </location>
</feature>
<reference evidence="2" key="2">
    <citation type="submission" date="2011-10" db="EMBL/GenBank/DDBJ databases">
        <title>The Genome Sequence of Granulicatella elegans ATCC 700633.</title>
        <authorList>
            <consortium name="The Broad Institute Genome Sequencing Platform"/>
            <consortium name="The Broad Institute Genome Sequencing Center for Infectious Disease"/>
            <person name="Earl A."/>
            <person name="Ward D."/>
            <person name="Feldgarden M."/>
            <person name="Gevers D."/>
            <person name="Sibley C.D."/>
            <person name="Field T.R."/>
            <person name="Grinwis M."/>
            <person name="Eshaghurshan C.S."/>
            <person name="Surette M.G."/>
            <person name="Young S.K."/>
            <person name="Zeng Q."/>
            <person name="Gargeya S."/>
            <person name="Fitzgerald M."/>
            <person name="Haas B."/>
            <person name="Abouelleil A."/>
            <person name="Alvarado L."/>
            <person name="Arachchi H.M."/>
            <person name="Berlin A."/>
            <person name="Brown A."/>
            <person name="Chapman S.B."/>
            <person name="Chen Z."/>
            <person name="Dunbar C."/>
            <person name="Freedman E."/>
            <person name="Gearin G."/>
            <person name="Goldberg J."/>
            <person name="Griggs A."/>
            <person name="Gujja S."/>
            <person name="Heiman D."/>
            <person name="Howarth C."/>
            <person name="Larson L."/>
            <person name="Lui A."/>
            <person name="MacDonald P.J.P."/>
            <person name="Montmayeur A."/>
            <person name="Murphy C."/>
            <person name="Neiman D."/>
            <person name="Pearson M."/>
            <person name="Priest M."/>
            <person name="Roberts A."/>
            <person name="Saif S."/>
            <person name="Shea T."/>
            <person name="Shenoy N."/>
            <person name="Sisk P."/>
            <person name="Stolte C."/>
            <person name="Sykes S."/>
            <person name="Wortman J."/>
            <person name="Nusbaum C."/>
            <person name="Birren B."/>
        </authorList>
    </citation>
    <scope>NUCLEOTIDE SEQUENCE [LARGE SCALE GENOMIC DNA]</scope>
    <source>
        <strain evidence="2">ATCC 700633</strain>
    </source>
</reference>
<dbReference type="STRING" id="626369.HMPREF0446_00403"/>
<dbReference type="Proteomes" id="UP000002939">
    <property type="component" value="Unassembled WGS sequence"/>
</dbReference>
<keyword evidence="1" id="KW-0812">Transmembrane</keyword>
<gene>
    <name evidence="2" type="ORF">HMPREF0446_00403</name>
</gene>
<evidence type="ECO:0000313" key="3">
    <source>
        <dbReference type="Proteomes" id="UP000002939"/>
    </source>
</evidence>
<proteinExistence type="predicted"/>
<evidence type="ECO:0000256" key="1">
    <source>
        <dbReference type="SAM" id="Phobius"/>
    </source>
</evidence>
<dbReference type="AlphaFoldDB" id="D0BKB8"/>
<reference evidence="2" key="1">
    <citation type="submission" date="2009-09" db="EMBL/GenBank/DDBJ databases">
        <authorList>
            <consortium name="The Broad Institute Genome Sequencing Platform"/>
            <person name="Ward D."/>
            <person name="Feldgarden M."/>
            <person name="Earl A."/>
            <person name="Young S.K."/>
            <person name="Zeng Q."/>
            <person name="Koehrsen M."/>
            <person name="Alvarado L."/>
            <person name="Berlin A."/>
            <person name="Bochicchio J."/>
            <person name="Borenstein D."/>
            <person name="Chapman S.B."/>
            <person name="Chen Z."/>
            <person name="Engels R."/>
            <person name="Freedman E."/>
            <person name="Gellesch M."/>
            <person name="Goldberg J."/>
            <person name="Griggs A."/>
            <person name="Gujja S."/>
            <person name="Heilman E."/>
            <person name="Heiman D."/>
            <person name="Hepburn T."/>
            <person name="Howarth C."/>
            <person name="Jen D."/>
            <person name="Larson L."/>
            <person name="Lewis B."/>
            <person name="Mehta T."/>
            <person name="Park D."/>
            <person name="Pearson M."/>
            <person name="Roberts A."/>
            <person name="Saif S."/>
            <person name="Shea T."/>
            <person name="Shenoy N."/>
            <person name="Sisk P."/>
            <person name="Stolte C."/>
            <person name="Sykes S."/>
            <person name="Thomson T."/>
            <person name="Walk T."/>
            <person name="White J."/>
            <person name="Yandava C."/>
            <person name="Sibley C.D."/>
            <person name="Field T.R."/>
            <person name="Grinwis M."/>
            <person name="Eshaghurshan C.S."/>
            <person name="Surette M.G."/>
            <person name="Haas B."/>
            <person name="Nusbaum C."/>
            <person name="Birren B."/>
        </authorList>
    </citation>
    <scope>NUCLEOTIDE SEQUENCE [LARGE SCALE GENOMIC DNA]</scope>
    <source>
        <strain evidence="2">ATCC 700633</strain>
    </source>
</reference>
<comment type="caution">
    <text evidence="2">The sequence shown here is derived from an EMBL/GenBank/DDBJ whole genome shotgun (WGS) entry which is preliminary data.</text>
</comment>
<keyword evidence="1" id="KW-1133">Transmembrane helix</keyword>
<feature type="transmembrane region" description="Helical" evidence="1">
    <location>
        <begin position="29"/>
        <end position="53"/>
    </location>
</feature>
<accession>D0BKB8</accession>
<keyword evidence="3" id="KW-1185">Reference proteome</keyword>
<evidence type="ECO:0000313" key="2">
    <source>
        <dbReference type="EMBL" id="EEW93521.1"/>
    </source>
</evidence>
<dbReference type="EMBL" id="ACRF02000013">
    <property type="protein sequence ID" value="EEW93521.1"/>
    <property type="molecule type" value="Genomic_DNA"/>
</dbReference>
<organism evidence="2 3">
    <name type="scientific">Granulicatella elegans ATCC 700633</name>
    <dbReference type="NCBI Taxonomy" id="626369"/>
    <lineage>
        <taxon>Bacteria</taxon>
        <taxon>Bacillati</taxon>
        <taxon>Bacillota</taxon>
        <taxon>Bacilli</taxon>
        <taxon>Lactobacillales</taxon>
        <taxon>Carnobacteriaceae</taxon>
        <taxon>Granulicatella</taxon>
    </lineage>
</organism>